<proteinExistence type="predicted"/>
<keyword evidence="8" id="KW-1185">Reference proteome</keyword>
<evidence type="ECO:0000256" key="4">
    <source>
        <dbReference type="ARBA" id="ARBA00023136"/>
    </source>
</evidence>
<keyword evidence="2 5" id="KW-0812">Transmembrane</keyword>
<name>A0ABW5SF78_9FLAO</name>
<keyword evidence="7" id="KW-0436">Ligase</keyword>
<organism evidence="7 8">
    <name type="scientific">Mesonia sediminis</name>
    <dbReference type="NCBI Taxonomy" id="1703946"/>
    <lineage>
        <taxon>Bacteria</taxon>
        <taxon>Pseudomonadati</taxon>
        <taxon>Bacteroidota</taxon>
        <taxon>Flavobacteriia</taxon>
        <taxon>Flavobacteriales</taxon>
        <taxon>Flavobacteriaceae</taxon>
        <taxon>Mesonia</taxon>
    </lineage>
</organism>
<feature type="transmembrane region" description="Helical" evidence="5">
    <location>
        <begin position="135"/>
        <end position="154"/>
    </location>
</feature>
<dbReference type="PANTHER" id="PTHR37422:SF13">
    <property type="entry name" value="LIPOPOLYSACCHARIDE BIOSYNTHESIS PROTEIN PA4999-RELATED"/>
    <property type="match status" value="1"/>
</dbReference>
<accession>A0ABW5SF78</accession>
<dbReference type="Pfam" id="PF04932">
    <property type="entry name" value="Wzy_C"/>
    <property type="match status" value="1"/>
</dbReference>
<evidence type="ECO:0000256" key="1">
    <source>
        <dbReference type="ARBA" id="ARBA00004141"/>
    </source>
</evidence>
<evidence type="ECO:0000256" key="2">
    <source>
        <dbReference type="ARBA" id="ARBA00022692"/>
    </source>
</evidence>
<feature type="transmembrane region" description="Helical" evidence="5">
    <location>
        <begin position="104"/>
        <end position="123"/>
    </location>
</feature>
<evidence type="ECO:0000256" key="5">
    <source>
        <dbReference type="SAM" id="Phobius"/>
    </source>
</evidence>
<feature type="transmembrane region" description="Helical" evidence="5">
    <location>
        <begin position="385"/>
        <end position="415"/>
    </location>
</feature>
<dbReference type="EMBL" id="JBHULZ010000041">
    <property type="protein sequence ID" value="MFD2698168.1"/>
    <property type="molecule type" value="Genomic_DNA"/>
</dbReference>
<reference evidence="8" key="1">
    <citation type="journal article" date="2019" name="Int. J. Syst. Evol. Microbiol.">
        <title>The Global Catalogue of Microorganisms (GCM) 10K type strain sequencing project: providing services to taxonomists for standard genome sequencing and annotation.</title>
        <authorList>
            <consortium name="The Broad Institute Genomics Platform"/>
            <consortium name="The Broad Institute Genome Sequencing Center for Infectious Disease"/>
            <person name="Wu L."/>
            <person name="Ma J."/>
        </authorList>
    </citation>
    <scope>NUCLEOTIDE SEQUENCE [LARGE SCALE GENOMIC DNA]</scope>
    <source>
        <strain evidence="8">KCTC 42255</strain>
    </source>
</reference>
<feature type="transmembrane region" description="Helical" evidence="5">
    <location>
        <begin position="208"/>
        <end position="236"/>
    </location>
</feature>
<protein>
    <submittedName>
        <fullName evidence="7">O-antigen ligase family protein</fullName>
    </submittedName>
</protein>
<evidence type="ECO:0000313" key="7">
    <source>
        <dbReference type="EMBL" id="MFD2698168.1"/>
    </source>
</evidence>
<feature type="transmembrane region" description="Helical" evidence="5">
    <location>
        <begin position="174"/>
        <end position="196"/>
    </location>
</feature>
<feature type="transmembrane region" description="Helical" evidence="5">
    <location>
        <begin position="43"/>
        <end position="66"/>
    </location>
</feature>
<feature type="transmembrane region" description="Helical" evidence="5">
    <location>
        <begin position="242"/>
        <end position="265"/>
    </location>
</feature>
<evidence type="ECO:0000313" key="8">
    <source>
        <dbReference type="Proteomes" id="UP001597357"/>
    </source>
</evidence>
<feature type="transmembrane region" description="Helical" evidence="5">
    <location>
        <begin position="20"/>
        <end position="37"/>
    </location>
</feature>
<dbReference type="GO" id="GO:0016874">
    <property type="term" value="F:ligase activity"/>
    <property type="evidence" value="ECO:0007669"/>
    <property type="project" value="UniProtKB-KW"/>
</dbReference>
<comment type="subcellular location">
    <subcellularLocation>
        <location evidence="1">Membrane</location>
        <topology evidence="1">Multi-pass membrane protein</topology>
    </subcellularLocation>
</comment>
<dbReference type="InterPro" id="IPR007016">
    <property type="entry name" value="O-antigen_ligase-rel_domated"/>
</dbReference>
<comment type="caution">
    <text evidence="7">The sequence shown here is derived from an EMBL/GenBank/DDBJ whole genome shotgun (WGS) entry which is preliminary data.</text>
</comment>
<evidence type="ECO:0000256" key="3">
    <source>
        <dbReference type="ARBA" id="ARBA00022989"/>
    </source>
</evidence>
<evidence type="ECO:0000259" key="6">
    <source>
        <dbReference type="Pfam" id="PF04932"/>
    </source>
</evidence>
<keyword evidence="4 5" id="KW-0472">Membrane</keyword>
<dbReference type="PANTHER" id="PTHR37422">
    <property type="entry name" value="TEICHURONIC ACID BIOSYNTHESIS PROTEIN TUAE"/>
    <property type="match status" value="1"/>
</dbReference>
<dbReference type="Proteomes" id="UP001597357">
    <property type="component" value="Unassembled WGS sequence"/>
</dbReference>
<dbReference type="RefSeq" id="WP_379047285.1">
    <property type="nucleotide sequence ID" value="NZ_JBHULZ010000041.1"/>
</dbReference>
<gene>
    <name evidence="7" type="ORF">ACFSQ0_09215</name>
</gene>
<dbReference type="InterPro" id="IPR051533">
    <property type="entry name" value="WaaL-like"/>
</dbReference>
<keyword evidence="3 5" id="KW-1133">Transmembrane helix</keyword>
<feature type="transmembrane region" description="Helical" evidence="5">
    <location>
        <begin position="350"/>
        <end position="373"/>
    </location>
</feature>
<feature type="transmembrane region" description="Helical" evidence="5">
    <location>
        <begin position="78"/>
        <end position="98"/>
    </location>
</feature>
<sequence length="425" mass="49453">MKKLTYTKINKKETKLKGLYLFLILTINFTLLLNFLGEIFNGIFQIGFTDELAILFTYFLGFILLFAKKKIIIYQPEFIIIGAILSLVYLLFYYNTFISFFYEYYKLFVFAAFIPLMSSINYNNFKKILTVLKKLFIGVLGLNLLFIILQIVTNNQVLAWVGYSELRVSGWEKVGRYTGLFDVGTLGATALMMLIINELSEKKDKAYFILIGLSVISILASSSKTSYIIFFVWILIYFRKYLIKYILKITLGIILFLSIVIPYTYEAILSKIKQYAYFIEMLDMPHLINLGVVEMRAMFWAQAIHIFKNNPFGLGFGTFGDASSKYNPEAYKMSAKLWPERYVYLSDSSLAHLIAEQGVITFIYLFLISVPFFKAKKWSHLGWMMLVFYLIQIPFTMGFSAGTWPFLFALGYAIIYYENKFKKYD</sequence>
<feature type="domain" description="O-antigen ligase-related" evidence="6">
    <location>
        <begin position="211"/>
        <end position="365"/>
    </location>
</feature>